<proteinExistence type="predicted"/>
<evidence type="ECO:0000313" key="3">
    <source>
        <dbReference type="EMBL" id="KAJ1149783.1"/>
    </source>
</evidence>
<organism evidence="3 4">
    <name type="scientific">Pleurodeles waltl</name>
    <name type="common">Iberian ribbed newt</name>
    <dbReference type="NCBI Taxonomy" id="8319"/>
    <lineage>
        <taxon>Eukaryota</taxon>
        <taxon>Metazoa</taxon>
        <taxon>Chordata</taxon>
        <taxon>Craniata</taxon>
        <taxon>Vertebrata</taxon>
        <taxon>Euteleostomi</taxon>
        <taxon>Amphibia</taxon>
        <taxon>Batrachia</taxon>
        <taxon>Caudata</taxon>
        <taxon>Salamandroidea</taxon>
        <taxon>Salamandridae</taxon>
        <taxon>Pleurodelinae</taxon>
        <taxon>Pleurodeles</taxon>
    </lineage>
</organism>
<comment type="caution">
    <text evidence="3">The sequence shown here is derived from an EMBL/GenBank/DDBJ whole genome shotgun (WGS) entry which is preliminary data.</text>
</comment>
<keyword evidence="2" id="KW-0472">Membrane</keyword>
<dbReference type="EMBL" id="JANPWB010000009">
    <property type="protein sequence ID" value="KAJ1149783.1"/>
    <property type="molecule type" value="Genomic_DNA"/>
</dbReference>
<feature type="compositionally biased region" description="Basic and acidic residues" evidence="1">
    <location>
        <begin position="108"/>
        <end position="118"/>
    </location>
</feature>
<feature type="compositionally biased region" description="Polar residues" evidence="1">
    <location>
        <begin position="176"/>
        <end position="187"/>
    </location>
</feature>
<keyword evidence="2" id="KW-1133">Transmembrane helix</keyword>
<dbReference type="AlphaFoldDB" id="A0AAV7RCF5"/>
<reference evidence="3" key="1">
    <citation type="journal article" date="2022" name="bioRxiv">
        <title>Sequencing and chromosome-scale assembly of the giantPleurodeles waltlgenome.</title>
        <authorList>
            <person name="Brown T."/>
            <person name="Elewa A."/>
            <person name="Iarovenko S."/>
            <person name="Subramanian E."/>
            <person name="Araus A.J."/>
            <person name="Petzold A."/>
            <person name="Susuki M."/>
            <person name="Suzuki K.-i.T."/>
            <person name="Hayashi T."/>
            <person name="Toyoda A."/>
            <person name="Oliveira C."/>
            <person name="Osipova E."/>
            <person name="Leigh N.D."/>
            <person name="Simon A."/>
            <person name="Yun M.H."/>
        </authorList>
    </citation>
    <scope>NUCLEOTIDE SEQUENCE</scope>
    <source>
        <strain evidence="3">20211129_DDA</strain>
        <tissue evidence="3">Liver</tissue>
    </source>
</reference>
<evidence type="ECO:0000256" key="2">
    <source>
        <dbReference type="SAM" id="Phobius"/>
    </source>
</evidence>
<dbReference type="Proteomes" id="UP001066276">
    <property type="component" value="Chromosome 5"/>
</dbReference>
<evidence type="ECO:0000256" key="1">
    <source>
        <dbReference type="SAM" id="MobiDB-lite"/>
    </source>
</evidence>
<feature type="compositionally biased region" description="Basic and acidic residues" evidence="1">
    <location>
        <begin position="1"/>
        <end position="17"/>
    </location>
</feature>
<feature type="region of interest" description="Disordered" evidence="1">
    <location>
        <begin position="108"/>
        <end position="154"/>
    </location>
</feature>
<protein>
    <submittedName>
        <fullName evidence="3">Uncharacterized protein</fullName>
    </submittedName>
</protein>
<name>A0AAV7RCF5_PLEWA</name>
<keyword evidence="4" id="KW-1185">Reference proteome</keyword>
<accession>A0AAV7RCF5</accession>
<gene>
    <name evidence="3" type="ORF">NDU88_002588</name>
</gene>
<feature type="region of interest" description="Disordered" evidence="1">
    <location>
        <begin position="1"/>
        <end position="87"/>
    </location>
</feature>
<keyword evidence="2" id="KW-0812">Transmembrane</keyword>
<feature type="transmembrane region" description="Helical" evidence="2">
    <location>
        <begin position="296"/>
        <end position="316"/>
    </location>
</feature>
<sequence>MGKRGERPMNGQGKDDASPSQPGRLAGELAHAGGSKKDFPGVPLQEAPDGVLHPSLDILLAIPPSGRRRETEVPEDTTADPNFSLVLDPHEITQQIVQEELDRLDAQKIKHRALEQRQKRCKSQPTEPTPPTPADALPSVSQNDSPGPDCIPETPLEALISQPQATTSHIAPHTHVITSPSSPQVSLQKLPAAPDMDHSGWTKYFSSKRKTKSNKVTETPAPARAKRRTTSLDRPSSGSRYATLTHLSDSEEDYHHVAQDLEVRTTPVPDLDATPDLAALFPASLLSDAQHFGTEAITFLLLINVYGCTLLLHFYAPQHRLLQHQRYEH</sequence>
<feature type="region of interest" description="Disordered" evidence="1">
    <location>
        <begin position="174"/>
        <end position="240"/>
    </location>
</feature>
<evidence type="ECO:0000313" key="4">
    <source>
        <dbReference type="Proteomes" id="UP001066276"/>
    </source>
</evidence>